<name>A0ACB8SFW2_9AGAM</name>
<proteinExistence type="predicted"/>
<comment type="caution">
    <text evidence="1">The sequence shown here is derived from an EMBL/GenBank/DDBJ whole genome shotgun (WGS) entry which is preliminary data.</text>
</comment>
<accession>A0ACB8SFW2</accession>
<reference evidence="1" key="2">
    <citation type="journal article" date="2022" name="New Phytol.">
        <title>Evolutionary transition to the ectomycorrhizal habit in the genomes of a hyperdiverse lineage of mushroom-forming fungi.</title>
        <authorList>
            <person name="Looney B."/>
            <person name="Miyauchi S."/>
            <person name="Morin E."/>
            <person name="Drula E."/>
            <person name="Courty P.E."/>
            <person name="Kohler A."/>
            <person name="Kuo A."/>
            <person name="LaButti K."/>
            <person name="Pangilinan J."/>
            <person name="Lipzen A."/>
            <person name="Riley R."/>
            <person name="Andreopoulos W."/>
            <person name="He G."/>
            <person name="Johnson J."/>
            <person name="Nolan M."/>
            <person name="Tritt A."/>
            <person name="Barry K.W."/>
            <person name="Grigoriev I.V."/>
            <person name="Nagy L.G."/>
            <person name="Hibbett D."/>
            <person name="Henrissat B."/>
            <person name="Matheny P.B."/>
            <person name="Labbe J."/>
            <person name="Martin F.M."/>
        </authorList>
    </citation>
    <scope>NUCLEOTIDE SEQUENCE</scope>
    <source>
        <strain evidence="1">HHB10654</strain>
    </source>
</reference>
<sequence length="538" mass="59909">MDRTADFLHQLRSISISDTDPFNDDGLGYKTQLNDSLPVSRLPPEILEHVFLLHAECDHPHFILTFDIDGKKVYPAGIDLAWLKATHVCRRWRQIALGYTELWRHVDSALGPHWVREMISRAKATPLCLTADLHSRNAFMGDVISSNLHNTQMLSLVCDPISNGTRRVASSLFKKPAPLLESLVFMSHLYSWDGAVTIFHGGAPRLRHLTVRQCGVFPWNSPVLRQLVTLEIHELIHPDYMDVLVALEEMKAVEVLVLRSGAATFPPWIALPQRAGGPITLPSLVQLTLAGVITYIAWILTHTRLAKTTKLSITCFASESTRTDFQSVLPVLAETGCNLAYPRVVYGSVFETPWDRLFFVRAWSSASHPEQPTDKPGTAESDFHLAFNWARGSGPHDHLGLLAAAHQVLSHDGLVDLQVGVHSALWTPQVWLDVFGACLERVRGVRVNSIAAPSFVEALALDTSRGGVVAPRLASLGIKVRFDQTLRRGAELHARLLRTLRRRKARGAVLGRLALFECLLAETQLDELRELVPSIDSW</sequence>
<evidence type="ECO:0000313" key="2">
    <source>
        <dbReference type="Proteomes" id="UP000814140"/>
    </source>
</evidence>
<reference evidence="1" key="1">
    <citation type="submission" date="2021-03" db="EMBL/GenBank/DDBJ databases">
        <authorList>
            <consortium name="DOE Joint Genome Institute"/>
            <person name="Ahrendt S."/>
            <person name="Looney B.P."/>
            <person name="Miyauchi S."/>
            <person name="Morin E."/>
            <person name="Drula E."/>
            <person name="Courty P.E."/>
            <person name="Chicoki N."/>
            <person name="Fauchery L."/>
            <person name="Kohler A."/>
            <person name="Kuo A."/>
            <person name="Labutti K."/>
            <person name="Pangilinan J."/>
            <person name="Lipzen A."/>
            <person name="Riley R."/>
            <person name="Andreopoulos W."/>
            <person name="He G."/>
            <person name="Johnson J."/>
            <person name="Barry K.W."/>
            <person name="Grigoriev I.V."/>
            <person name="Nagy L."/>
            <person name="Hibbett D."/>
            <person name="Henrissat B."/>
            <person name="Matheny P.B."/>
            <person name="Labbe J."/>
            <person name="Martin F."/>
        </authorList>
    </citation>
    <scope>NUCLEOTIDE SEQUENCE</scope>
    <source>
        <strain evidence="1">HHB10654</strain>
    </source>
</reference>
<dbReference type="Proteomes" id="UP000814140">
    <property type="component" value="Unassembled WGS sequence"/>
</dbReference>
<evidence type="ECO:0000313" key="1">
    <source>
        <dbReference type="EMBL" id="KAI0055259.1"/>
    </source>
</evidence>
<keyword evidence="2" id="KW-1185">Reference proteome</keyword>
<organism evidence="1 2">
    <name type="scientific">Artomyces pyxidatus</name>
    <dbReference type="NCBI Taxonomy" id="48021"/>
    <lineage>
        <taxon>Eukaryota</taxon>
        <taxon>Fungi</taxon>
        <taxon>Dikarya</taxon>
        <taxon>Basidiomycota</taxon>
        <taxon>Agaricomycotina</taxon>
        <taxon>Agaricomycetes</taxon>
        <taxon>Russulales</taxon>
        <taxon>Auriscalpiaceae</taxon>
        <taxon>Artomyces</taxon>
    </lineage>
</organism>
<gene>
    <name evidence="1" type="ORF">BV25DRAFT_1921966</name>
</gene>
<protein>
    <submittedName>
        <fullName evidence="1">Uncharacterized protein</fullName>
    </submittedName>
</protein>
<dbReference type="EMBL" id="MU277301">
    <property type="protein sequence ID" value="KAI0055259.1"/>
    <property type="molecule type" value="Genomic_DNA"/>
</dbReference>